<keyword evidence="4" id="KW-0732">Signal</keyword>
<dbReference type="KEGG" id="cau:Caur_3835"/>
<evidence type="ECO:0000256" key="1">
    <source>
        <dbReference type="ARBA" id="ARBA00004196"/>
    </source>
</evidence>
<name>A9WCQ0_CHLAA</name>
<dbReference type="PATRIC" id="fig|324602.8.peg.4304"/>
<dbReference type="InterPro" id="IPR002491">
    <property type="entry name" value="ABC_transptr_periplasmic_BD"/>
</dbReference>
<keyword evidence="7" id="KW-1185">Reference proteome</keyword>
<evidence type="ECO:0000256" key="4">
    <source>
        <dbReference type="ARBA" id="ARBA00022729"/>
    </source>
</evidence>
<dbReference type="AlphaFoldDB" id="A9WCQ0"/>
<reference evidence="7" key="1">
    <citation type="journal article" date="2011" name="BMC Genomics">
        <title>Complete genome sequence of the filamentous anoxygenic phototrophic bacterium Chloroflexus aurantiacus.</title>
        <authorList>
            <person name="Tang K.H."/>
            <person name="Barry K."/>
            <person name="Chertkov O."/>
            <person name="Dalin E."/>
            <person name="Han C.S."/>
            <person name="Hauser L.J."/>
            <person name="Honchak B.M."/>
            <person name="Karbach L.E."/>
            <person name="Land M.L."/>
            <person name="Lapidus A."/>
            <person name="Larimer F.W."/>
            <person name="Mikhailova N."/>
            <person name="Pitluck S."/>
            <person name="Pierson B.K."/>
            <person name="Blankenship R.E."/>
        </authorList>
    </citation>
    <scope>NUCLEOTIDE SEQUENCE [LARGE SCALE GENOMIC DNA]</scope>
    <source>
        <strain evidence="7">ATCC 29366 / DSM 635 / J-10-fl</strain>
    </source>
</reference>
<organism evidence="6 7">
    <name type="scientific">Chloroflexus aurantiacus (strain ATCC 29366 / DSM 635 / J-10-fl)</name>
    <dbReference type="NCBI Taxonomy" id="324602"/>
    <lineage>
        <taxon>Bacteria</taxon>
        <taxon>Bacillati</taxon>
        <taxon>Chloroflexota</taxon>
        <taxon>Chloroflexia</taxon>
        <taxon>Chloroflexales</taxon>
        <taxon>Chloroflexineae</taxon>
        <taxon>Chloroflexaceae</taxon>
        <taxon>Chloroflexus</taxon>
    </lineage>
</organism>
<dbReference type="GO" id="GO:0030288">
    <property type="term" value="C:outer membrane-bounded periplasmic space"/>
    <property type="evidence" value="ECO:0000318"/>
    <property type="project" value="GO_Central"/>
</dbReference>
<evidence type="ECO:0000259" key="5">
    <source>
        <dbReference type="PROSITE" id="PS50983"/>
    </source>
</evidence>
<comment type="similarity">
    <text evidence="2">Belongs to the bacterial solute-binding protein 8 family.</text>
</comment>
<proteinExistence type="inferred from homology"/>
<keyword evidence="3" id="KW-0813">Transport</keyword>
<dbReference type="Proteomes" id="UP000002008">
    <property type="component" value="Chromosome"/>
</dbReference>
<dbReference type="EnsemblBacteria" id="ABY37012">
    <property type="protein sequence ID" value="ABY37012"/>
    <property type="gene ID" value="Caur_3835"/>
</dbReference>
<evidence type="ECO:0000256" key="3">
    <source>
        <dbReference type="ARBA" id="ARBA00022448"/>
    </source>
</evidence>
<dbReference type="Pfam" id="PF01497">
    <property type="entry name" value="Peripla_BP_2"/>
    <property type="match status" value="1"/>
</dbReference>
<protein>
    <submittedName>
        <fullName evidence="6">Periplasmic binding protein</fullName>
    </submittedName>
</protein>
<dbReference type="InterPro" id="IPR051313">
    <property type="entry name" value="Bact_iron-sidero_bind"/>
</dbReference>
<feature type="domain" description="Fe/B12 periplasmic-binding" evidence="5">
    <location>
        <begin position="98"/>
        <end position="357"/>
    </location>
</feature>
<evidence type="ECO:0000256" key="2">
    <source>
        <dbReference type="ARBA" id="ARBA00008814"/>
    </source>
</evidence>
<dbReference type="RefSeq" id="WP_012259665.1">
    <property type="nucleotide sequence ID" value="NC_010175.1"/>
</dbReference>
<dbReference type="InParanoid" id="A9WCQ0"/>
<sequence length="377" mass="39365">MIATTSVETDMSTLDALVHHAPNTTDLGELAMWLQINGAAHLSLFERIELAERLVTRRRFLIGTGLLALGALTGCGSWSPVNPVTSVAPTAAGNTSLQVVALDEFAGLSILALGVKPTSVFLTFGYASAKAVFDAAGVQTVLASRDGGNLEALTALKPATIVGVSIPTTVAAQEKLELIAPTTVIEYTASWQDQLKVTGTAVGRAEAAAALIDRIERGLTTLKTDLSSAGKAGQTISVIGSIAGNSFALSRTGLVGSILEQVGLQRPAAQDISTEPTNPFITISAERLNDHDADVIFLLSGGAYNPDTLITSALWATLGAVKANRVVNVVAELWLSSNAFSVDWIVQDVRAALLGDGTVATESDIVNRWQTFVATQQ</sequence>
<dbReference type="GO" id="GO:1901678">
    <property type="term" value="P:iron coordination entity transport"/>
    <property type="evidence" value="ECO:0007669"/>
    <property type="project" value="UniProtKB-ARBA"/>
</dbReference>
<dbReference type="PANTHER" id="PTHR30532">
    <property type="entry name" value="IRON III DICITRATE-BINDING PERIPLASMIC PROTEIN"/>
    <property type="match status" value="1"/>
</dbReference>
<gene>
    <name evidence="6" type="ordered locus">Caur_3835</name>
</gene>
<dbReference type="PROSITE" id="PS50983">
    <property type="entry name" value="FE_B12_PBP"/>
    <property type="match status" value="1"/>
</dbReference>
<dbReference type="EMBL" id="CP000909">
    <property type="protein sequence ID" value="ABY37012.1"/>
    <property type="molecule type" value="Genomic_DNA"/>
</dbReference>
<dbReference type="PANTHER" id="PTHR30532:SF24">
    <property type="entry name" value="FERRIC ENTEROBACTIN-BINDING PERIPLASMIC PROTEIN FEPB"/>
    <property type="match status" value="1"/>
</dbReference>
<dbReference type="eggNOG" id="COG0614">
    <property type="taxonomic scope" value="Bacteria"/>
</dbReference>
<comment type="subcellular location">
    <subcellularLocation>
        <location evidence="1">Cell envelope</location>
    </subcellularLocation>
</comment>
<evidence type="ECO:0000313" key="7">
    <source>
        <dbReference type="Proteomes" id="UP000002008"/>
    </source>
</evidence>
<dbReference type="Gene3D" id="3.40.50.1980">
    <property type="entry name" value="Nitrogenase molybdenum iron protein domain"/>
    <property type="match status" value="2"/>
</dbReference>
<dbReference type="HOGENOM" id="CLU_839068_0_0_0"/>
<dbReference type="STRING" id="324602.Caur_3835"/>
<evidence type="ECO:0000313" key="6">
    <source>
        <dbReference type="EMBL" id="ABY37012.1"/>
    </source>
</evidence>
<accession>A9WCQ0</accession>
<dbReference type="SUPFAM" id="SSF53807">
    <property type="entry name" value="Helical backbone' metal receptor"/>
    <property type="match status" value="1"/>
</dbReference>